<feature type="transmembrane region" description="Helical" evidence="1">
    <location>
        <begin position="182"/>
        <end position="200"/>
    </location>
</feature>
<feature type="domain" description="Low molecular weight protein antigen 6 PH" evidence="2">
    <location>
        <begin position="60"/>
        <end position="109"/>
    </location>
</feature>
<dbReference type="Proteomes" id="UP000199183">
    <property type="component" value="Unassembled WGS sequence"/>
</dbReference>
<evidence type="ECO:0000313" key="3">
    <source>
        <dbReference type="EMBL" id="SEC51344.1"/>
    </source>
</evidence>
<dbReference type="InterPro" id="IPR019692">
    <property type="entry name" value="CFP-6_PH"/>
</dbReference>
<gene>
    <name evidence="3" type="ORF">SAMN04489806_3101</name>
</gene>
<keyword evidence="1" id="KW-1133">Transmembrane helix</keyword>
<proteinExistence type="predicted"/>
<evidence type="ECO:0000256" key="1">
    <source>
        <dbReference type="SAM" id="Phobius"/>
    </source>
</evidence>
<dbReference type="EMBL" id="FNRY01000002">
    <property type="protein sequence ID" value="SEC51344.1"/>
    <property type="molecule type" value="Genomic_DNA"/>
</dbReference>
<protein>
    <submittedName>
        <fullName evidence="3">PH domain-containing protein</fullName>
    </submittedName>
</protein>
<keyword evidence="1" id="KW-0472">Membrane</keyword>
<dbReference type="AlphaFoldDB" id="A0A1H4T5B9"/>
<dbReference type="STRING" id="640635.SAMN04489806_3101"/>
<feature type="transmembrane region" description="Helical" evidence="1">
    <location>
        <begin position="41"/>
        <end position="59"/>
    </location>
</feature>
<keyword evidence="4" id="KW-1185">Reference proteome</keyword>
<name>A0A1H4T5B9_9MICO</name>
<accession>A0A1H4T5B9</accession>
<feature type="transmembrane region" description="Helical" evidence="1">
    <location>
        <begin position="12"/>
        <end position="35"/>
    </location>
</feature>
<evidence type="ECO:0000313" key="4">
    <source>
        <dbReference type="Proteomes" id="UP000199183"/>
    </source>
</evidence>
<reference evidence="3 4" key="1">
    <citation type="submission" date="2016-10" db="EMBL/GenBank/DDBJ databases">
        <authorList>
            <person name="de Groot N.N."/>
        </authorList>
    </citation>
    <scope>NUCLEOTIDE SEQUENCE [LARGE SCALE GENOMIC DNA]</scope>
    <source>
        <strain evidence="3 4">DSM 21799</strain>
    </source>
</reference>
<organism evidence="3 4">
    <name type="scientific">Paramicrobacterium humi</name>
    <dbReference type="NCBI Taxonomy" id="640635"/>
    <lineage>
        <taxon>Bacteria</taxon>
        <taxon>Bacillati</taxon>
        <taxon>Actinomycetota</taxon>
        <taxon>Actinomycetes</taxon>
        <taxon>Micrococcales</taxon>
        <taxon>Microbacteriaceae</taxon>
        <taxon>Paramicrobacterium</taxon>
    </lineage>
</organism>
<keyword evidence="1" id="KW-0812">Transmembrane</keyword>
<dbReference type="Pfam" id="PF10756">
    <property type="entry name" value="bPH_6"/>
    <property type="match status" value="1"/>
</dbReference>
<evidence type="ECO:0000259" key="2">
    <source>
        <dbReference type="Pfam" id="PF10756"/>
    </source>
</evidence>
<sequence>MDSASFVSRFNRILCVVCWALTAGAAAAVIWLAVIGMPIRLALLVPLGAIAAAAFVCLWRPGLTVDDDAITVNNVFATTHIPWHSLINVDTKYALTLFTPGRRIPVTAAPAPGSITAFRLARKEGKSRRDLVSSSRPGDLRGTDSGDAARLVRDRWESLKRAGRIELGRADEAMLERHPNRGTIVTLTAGVVLSVAALVLQ</sequence>